<evidence type="ECO:0000313" key="2">
    <source>
        <dbReference type="EMBL" id="NMU91530.1"/>
    </source>
</evidence>
<proteinExistence type="predicted"/>
<reference evidence="2 3" key="1">
    <citation type="submission" date="2020-04" db="EMBL/GenBank/DDBJ databases">
        <title>Achromobacter ruhlandii genome sequencing and assembly.</title>
        <authorList>
            <person name="Martins R.C.R."/>
            <person name="Perdigao-Neto L.V."/>
            <person name="Levin A.S.S."/>
            <person name="Costa S.F."/>
        </authorList>
    </citation>
    <scope>NUCLEOTIDE SEQUENCE [LARGE SCALE GENOMIC DNA]</scope>
    <source>
        <strain evidence="2 3">9035ralo</strain>
    </source>
</reference>
<gene>
    <name evidence="2" type="ORF">HGQ98_17610</name>
</gene>
<dbReference type="Proteomes" id="UP000542405">
    <property type="component" value="Unassembled WGS sequence"/>
</dbReference>
<organism evidence="2 3">
    <name type="scientific">Achromobacter ruhlandii</name>
    <dbReference type="NCBI Taxonomy" id="72557"/>
    <lineage>
        <taxon>Bacteria</taxon>
        <taxon>Pseudomonadati</taxon>
        <taxon>Pseudomonadota</taxon>
        <taxon>Betaproteobacteria</taxon>
        <taxon>Burkholderiales</taxon>
        <taxon>Alcaligenaceae</taxon>
        <taxon>Achromobacter</taxon>
    </lineage>
</organism>
<dbReference type="EMBL" id="JABBZE010000219">
    <property type="protein sequence ID" value="NMU91530.1"/>
    <property type="molecule type" value="Genomic_DNA"/>
</dbReference>
<evidence type="ECO:0000313" key="3">
    <source>
        <dbReference type="Proteomes" id="UP000542405"/>
    </source>
</evidence>
<sequence>MSRGSGGAGGGWAVGWRRGPRGSWPAGRATWVVGGSWGGGWGTCRGGSGRGGVGAADGGGTIEPVRCTTGWGNTGGA</sequence>
<protein>
    <submittedName>
        <fullName evidence="2">Uncharacterized protein</fullName>
    </submittedName>
</protein>
<name>A0A848NKW5_9BURK</name>
<feature type="compositionally biased region" description="Gly residues" evidence="1">
    <location>
        <begin position="1"/>
        <end position="13"/>
    </location>
</feature>
<accession>A0A848NKW5</accession>
<dbReference type="AlphaFoldDB" id="A0A848NKW5"/>
<comment type="caution">
    <text evidence="2">The sequence shown here is derived from an EMBL/GenBank/DDBJ whole genome shotgun (WGS) entry which is preliminary data.</text>
</comment>
<feature type="region of interest" description="Disordered" evidence="1">
    <location>
        <begin position="1"/>
        <end position="27"/>
    </location>
</feature>
<evidence type="ECO:0000256" key="1">
    <source>
        <dbReference type="SAM" id="MobiDB-lite"/>
    </source>
</evidence>